<dbReference type="OrthoDB" id="5187023at2"/>
<gene>
    <name evidence="3" type="ORF">B4N89_45880</name>
</gene>
<protein>
    <recommendedName>
        <fullName evidence="2">Roadblock/LAMTOR2 domain-containing protein</fullName>
    </recommendedName>
</protein>
<dbReference type="AlphaFoldDB" id="A0A1T3NIZ5"/>
<dbReference type="Pfam" id="PF03259">
    <property type="entry name" value="Robl_LC7"/>
    <property type="match status" value="1"/>
</dbReference>
<evidence type="ECO:0000259" key="2">
    <source>
        <dbReference type="SMART" id="SM00960"/>
    </source>
</evidence>
<feature type="region of interest" description="Disordered" evidence="1">
    <location>
        <begin position="121"/>
        <end position="170"/>
    </location>
</feature>
<dbReference type="Gene3D" id="3.30.450.30">
    <property type="entry name" value="Dynein light chain 2a, cytoplasmic"/>
    <property type="match status" value="1"/>
</dbReference>
<dbReference type="EMBL" id="MWQN01000005">
    <property type="protein sequence ID" value="OPC76807.1"/>
    <property type="molecule type" value="Genomic_DNA"/>
</dbReference>
<dbReference type="SUPFAM" id="SSF103196">
    <property type="entry name" value="Roadblock/LC7 domain"/>
    <property type="match status" value="1"/>
</dbReference>
<reference evidence="3 4" key="1">
    <citation type="submission" date="2017-03" db="EMBL/GenBank/DDBJ databases">
        <title>Draft genome sequence of Streptomyces scabrisporus NF3, endophyte isolated from Amphipterygium adstringens.</title>
        <authorList>
            <person name="Vazquez M."/>
            <person name="Ceapa C.D."/>
            <person name="Rodriguez Luna D."/>
            <person name="Sanchez Esquivel S."/>
        </authorList>
    </citation>
    <scope>NUCLEOTIDE SEQUENCE [LARGE SCALE GENOMIC DNA]</scope>
    <source>
        <strain evidence="3 4">NF3</strain>
    </source>
</reference>
<evidence type="ECO:0000256" key="1">
    <source>
        <dbReference type="SAM" id="MobiDB-lite"/>
    </source>
</evidence>
<dbReference type="SMART" id="SM00960">
    <property type="entry name" value="Robl_LC7"/>
    <property type="match status" value="1"/>
</dbReference>
<feature type="compositionally biased region" description="Basic and acidic residues" evidence="1">
    <location>
        <begin position="149"/>
        <end position="163"/>
    </location>
</feature>
<comment type="caution">
    <text evidence="3">The sequence shown here is derived from an EMBL/GenBank/DDBJ whole genome shotgun (WGS) entry which is preliminary data.</text>
</comment>
<sequence length="170" mass="17944">MTEQPTLNWLVEKCAAETHGVRGIVAFSDDGITTAWHAATRALAERLAAAGTALRSLGTGIGDAAELGAVKKQFIEFDDGFVFLISAGRHVHAAVLADRDVDSGMVTGHLHKLLTEIRANLDERPPTPPAPIATRPAAHDATPLAARRTRPDDTGRRSDRDPGDGGGGVR</sequence>
<dbReference type="PANTHER" id="PTHR36222">
    <property type="entry name" value="SERINE PROTEASE INHIBITOR RV3364C"/>
    <property type="match status" value="1"/>
</dbReference>
<dbReference type="Proteomes" id="UP000190037">
    <property type="component" value="Unassembled WGS sequence"/>
</dbReference>
<accession>A0A1T3NIZ5</accession>
<keyword evidence="4" id="KW-1185">Reference proteome</keyword>
<evidence type="ECO:0000313" key="3">
    <source>
        <dbReference type="EMBL" id="OPC76807.1"/>
    </source>
</evidence>
<evidence type="ECO:0000313" key="4">
    <source>
        <dbReference type="Proteomes" id="UP000190037"/>
    </source>
</evidence>
<dbReference type="InterPro" id="IPR004942">
    <property type="entry name" value="Roadblock/LAMTOR2_dom"/>
</dbReference>
<name>A0A1T3NIZ5_9ACTN</name>
<dbReference type="RefSeq" id="WP_078982656.1">
    <property type="nucleotide sequence ID" value="NZ_MWQN01000005.1"/>
</dbReference>
<dbReference type="PANTHER" id="PTHR36222:SF1">
    <property type="entry name" value="SERINE PROTEASE INHIBITOR RV3364C"/>
    <property type="match status" value="1"/>
</dbReference>
<organism evidence="3 4">
    <name type="scientific">Embleya scabrispora</name>
    <dbReference type="NCBI Taxonomy" id="159449"/>
    <lineage>
        <taxon>Bacteria</taxon>
        <taxon>Bacillati</taxon>
        <taxon>Actinomycetota</taxon>
        <taxon>Actinomycetes</taxon>
        <taxon>Kitasatosporales</taxon>
        <taxon>Streptomycetaceae</taxon>
        <taxon>Embleya</taxon>
    </lineage>
</organism>
<feature type="domain" description="Roadblock/LAMTOR2" evidence="2">
    <location>
        <begin position="8"/>
        <end position="97"/>
    </location>
</feature>
<dbReference type="InterPro" id="IPR053141">
    <property type="entry name" value="Mycobact_SerProt_Inhib_Rv3364c"/>
</dbReference>
<dbReference type="STRING" id="159449.B4N89_45880"/>
<proteinExistence type="predicted"/>